<proteinExistence type="predicted"/>
<sequence length="85" mass="9715">KEFSFYALLRMVNGRAGRELPFNVPGSSTTSAINSYLNWTLTSVTFKGLLSRNEGYYDILSLRGSPEDFVKIEIISANDRSRRYR</sequence>
<feature type="non-terminal residue" evidence="1">
    <location>
        <position position="1"/>
    </location>
</feature>
<comment type="caution">
    <text evidence="1">The sequence shown here is derived from an EMBL/GenBank/DDBJ whole genome shotgun (WGS) entry which is preliminary data.</text>
</comment>
<dbReference type="AlphaFoldDB" id="A0AA40FWW1"/>
<evidence type="ECO:0000313" key="2">
    <source>
        <dbReference type="Proteomes" id="UP001177670"/>
    </source>
</evidence>
<keyword evidence="2" id="KW-1185">Reference proteome</keyword>
<reference evidence="1" key="1">
    <citation type="submission" date="2021-10" db="EMBL/GenBank/DDBJ databases">
        <title>Melipona bicolor Genome sequencing and assembly.</title>
        <authorList>
            <person name="Araujo N.S."/>
            <person name="Arias M.C."/>
        </authorList>
    </citation>
    <scope>NUCLEOTIDE SEQUENCE</scope>
    <source>
        <strain evidence="1">USP_2M_L1-L4_2017</strain>
        <tissue evidence="1">Whole body</tissue>
    </source>
</reference>
<protein>
    <submittedName>
        <fullName evidence="1">Uncharacterized protein</fullName>
    </submittedName>
</protein>
<dbReference type="Proteomes" id="UP001177670">
    <property type="component" value="Unassembled WGS sequence"/>
</dbReference>
<name>A0AA40FWW1_9HYME</name>
<gene>
    <name evidence="1" type="ORF">K0M31_004489</name>
</gene>
<accession>A0AA40FWW1</accession>
<organism evidence="1 2">
    <name type="scientific">Melipona bicolor</name>
    <dbReference type="NCBI Taxonomy" id="60889"/>
    <lineage>
        <taxon>Eukaryota</taxon>
        <taxon>Metazoa</taxon>
        <taxon>Ecdysozoa</taxon>
        <taxon>Arthropoda</taxon>
        <taxon>Hexapoda</taxon>
        <taxon>Insecta</taxon>
        <taxon>Pterygota</taxon>
        <taxon>Neoptera</taxon>
        <taxon>Endopterygota</taxon>
        <taxon>Hymenoptera</taxon>
        <taxon>Apocrita</taxon>
        <taxon>Aculeata</taxon>
        <taxon>Apoidea</taxon>
        <taxon>Anthophila</taxon>
        <taxon>Apidae</taxon>
        <taxon>Melipona</taxon>
    </lineage>
</organism>
<dbReference type="EMBL" id="JAHYIQ010000013">
    <property type="protein sequence ID" value="KAK1126868.1"/>
    <property type="molecule type" value="Genomic_DNA"/>
</dbReference>
<evidence type="ECO:0000313" key="1">
    <source>
        <dbReference type="EMBL" id="KAK1126868.1"/>
    </source>
</evidence>